<gene>
    <name evidence="5" type="ORF">C7M84_012731</name>
</gene>
<protein>
    <submittedName>
        <fullName evidence="5">Putative monocarboxylate transporter 1</fullName>
    </submittedName>
</protein>
<dbReference type="EMBL" id="QCYY01002606">
    <property type="protein sequence ID" value="ROT69106.1"/>
    <property type="molecule type" value="Genomic_DNA"/>
</dbReference>
<comment type="caution">
    <text evidence="5">The sequence shown here is derived from an EMBL/GenBank/DDBJ whole genome shotgun (WGS) entry which is preliminary data.</text>
</comment>
<feature type="compositionally biased region" description="Pro residues" evidence="2">
    <location>
        <begin position="231"/>
        <end position="240"/>
    </location>
</feature>
<dbReference type="GO" id="GO:0008028">
    <property type="term" value="F:monocarboxylic acid transmembrane transporter activity"/>
    <property type="evidence" value="ECO:0007669"/>
    <property type="project" value="TreeGrafter"/>
</dbReference>
<feature type="transmembrane region" description="Helical" evidence="3">
    <location>
        <begin position="472"/>
        <end position="495"/>
    </location>
</feature>
<keyword evidence="3" id="KW-1133">Transmembrane helix</keyword>
<evidence type="ECO:0000256" key="2">
    <source>
        <dbReference type="SAM" id="MobiDB-lite"/>
    </source>
</evidence>
<feature type="transmembrane region" description="Helical" evidence="3">
    <location>
        <begin position="180"/>
        <end position="198"/>
    </location>
</feature>
<dbReference type="InterPro" id="IPR036259">
    <property type="entry name" value="MFS_trans_sf"/>
</dbReference>
<dbReference type="InterPro" id="IPR020846">
    <property type="entry name" value="MFS_dom"/>
</dbReference>
<keyword evidence="6" id="KW-1185">Reference proteome</keyword>
<dbReference type="PROSITE" id="PS50850">
    <property type="entry name" value="MFS"/>
    <property type="match status" value="1"/>
</dbReference>
<keyword evidence="3" id="KW-0472">Membrane</keyword>
<feature type="transmembrane region" description="Helical" evidence="3">
    <location>
        <begin position="21"/>
        <end position="49"/>
    </location>
</feature>
<dbReference type="AlphaFoldDB" id="A0A3R7MT20"/>
<feature type="transmembrane region" description="Helical" evidence="3">
    <location>
        <begin position="406"/>
        <end position="428"/>
    </location>
</feature>
<feature type="transmembrane region" description="Helical" evidence="3">
    <location>
        <begin position="440"/>
        <end position="460"/>
    </location>
</feature>
<sequence length="515" mass="55497">MAGESSSAKGETEERTVPDGGWGWMVALGCYVMVVTLPGMSLSFSILFSTFLLDLGVSSTTTAWIFNSHLLLWNLVGPLTGPLTTEFGFRKVSMICTGAGATCLVLCSFATSAEFLLVAFGLGGLFGGLGCKPCYLIIAHYFKRRRGLATAIMMAGMCTGQFAGPPLIRLLQETYGFRGATLIVGGIMLHSVAGAALFQPVQWHMKKGTTSKELRKQETPADKQEDSSLINPPPTVPQVPLPLRNKRLRQVSESSASLHLSTVDISGYPTICEEDADNYGSETSQDNPKTGGAWILIGRVLRSTITDLKILKSPPALIIALGGLLSQNGYLNFTLMMPFAVQDHGYTLQDAAWCVSVAGICNLVARLGTTTLSDCSWFNMRLVYVLGACIFGSASLIFTFVTDIKWMMAVAGVWGFGVGVNISLFTLVMARIVGVENLAALLGASSLLVAFGFITLGPLIGLIRDVSRSYDVAIWVMVAEVFLFVLLWLCMPAAIRYERKAKEGSEEHNTDSQNV</sequence>
<dbReference type="Proteomes" id="UP000283509">
    <property type="component" value="Unassembled WGS sequence"/>
</dbReference>
<feature type="region of interest" description="Disordered" evidence="2">
    <location>
        <begin position="209"/>
        <end position="241"/>
    </location>
</feature>
<keyword evidence="3" id="KW-0812">Transmembrane</keyword>
<organism evidence="5 6">
    <name type="scientific">Penaeus vannamei</name>
    <name type="common">Whiteleg shrimp</name>
    <name type="synonym">Litopenaeus vannamei</name>
    <dbReference type="NCBI Taxonomy" id="6689"/>
    <lineage>
        <taxon>Eukaryota</taxon>
        <taxon>Metazoa</taxon>
        <taxon>Ecdysozoa</taxon>
        <taxon>Arthropoda</taxon>
        <taxon>Crustacea</taxon>
        <taxon>Multicrustacea</taxon>
        <taxon>Malacostraca</taxon>
        <taxon>Eumalacostraca</taxon>
        <taxon>Eucarida</taxon>
        <taxon>Decapoda</taxon>
        <taxon>Dendrobranchiata</taxon>
        <taxon>Penaeoidea</taxon>
        <taxon>Penaeidae</taxon>
        <taxon>Penaeus</taxon>
    </lineage>
</organism>
<feature type="compositionally biased region" description="Basic and acidic residues" evidence="2">
    <location>
        <begin position="210"/>
        <end position="226"/>
    </location>
</feature>
<comment type="subcellular location">
    <subcellularLocation>
        <location evidence="1">Membrane</location>
        <topology evidence="1">Multi-pass membrane protein</topology>
    </subcellularLocation>
</comment>
<dbReference type="PANTHER" id="PTHR11360:SF306">
    <property type="entry name" value="RE01051P"/>
    <property type="match status" value="1"/>
</dbReference>
<accession>A0A3R7MT20</accession>
<feature type="transmembrane region" description="Helical" evidence="3">
    <location>
        <begin position="150"/>
        <end position="168"/>
    </location>
</feature>
<dbReference type="InterPro" id="IPR050327">
    <property type="entry name" value="Proton-linked_MCT"/>
</dbReference>
<evidence type="ECO:0000313" key="5">
    <source>
        <dbReference type="EMBL" id="ROT69106.1"/>
    </source>
</evidence>
<dbReference type="GO" id="GO:0016020">
    <property type="term" value="C:membrane"/>
    <property type="evidence" value="ECO:0007669"/>
    <property type="project" value="UniProtKB-SubCell"/>
</dbReference>
<name>A0A3R7MT20_PENVA</name>
<evidence type="ECO:0000313" key="6">
    <source>
        <dbReference type="Proteomes" id="UP000283509"/>
    </source>
</evidence>
<dbReference type="OrthoDB" id="2213137at2759"/>
<dbReference type="Gene3D" id="1.20.1250.20">
    <property type="entry name" value="MFS general substrate transporter like domains"/>
    <property type="match status" value="2"/>
</dbReference>
<evidence type="ECO:0000259" key="4">
    <source>
        <dbReference type="PROSITE" id="PS50850"/>
    </source>
</evidence>
<dbReference type="SUPFAM" id="SSF103473">
    <property type="entry name" value="MFS general substrate transporter"/>
    <property type="match status" value="1"/>
</dbReference>
<dbReference type="PANTHER" id="PTHR11360">
    <property type="entry name" value="MONOCARBOXYLATE TRANSPORTER"/>
    <property type="match status" value="1"/>
</dbReference>
<evidence type="ECO:0000256" key="1">
    <source>
        <dbReference type="ARBA" id="ARBA00004141"/>
    </source>
</evidence>
<feature type="transmembrane region" description="Helical" evidence="3">
    <location>
        <begin position="382"/>
        <end position="400"/>
    </location>
</feature>
<feature type="domain" description="Major facilitator superfamily (MFS) profile" evidence="4">
    <location>
        <begin position="315"/>
        <end position="515"/>
    </location>
</feature>
<dbReference type="InterPro" id="IPR011701">
    <property type="entry name" value="MFS"/>
</dbReference>
<proteinExistence type="predicted"/>
<reference evidence="5 6" key="1">
    <citation type="submission" date="2018-04" db="EMBL/GenBank/DDBJ databases">
        <authorList>
            <person name="Zhang X."/>
            <person name="Yuan J."/>
            <person name="Li F."/>
            <person name="Xiang J."/>
        </authorList>
    </citation>
    <scope>NUCLEOTIDE SEQUENCE [LARGE SCALE GENOMIC DNA]</scope>
    <source>
        <tissue evidence="5">Muscle</tissue>
    </source>
</reference>
<reference evidence="5 6" key="2">
    <citation type="submission" date="2019-01" db="EMBL/GenBank/DDBJ databases">
        <title>The decoding of complex shrimp genome reveals the adaptation for benthos swimmer, frequently molting mechanism and breeding impact on genome.</title>
        <authorList>
            <person name="Sun Y."/>
            <person name="Gao Y."/>
            <person name="Yu Y."/>
        </authorList>
    </citation>
    <scope>NUCLEOTIDE SEQUENCE [LARGE SCALE GENOMIC DNA]</scope>
    <source>
        <tissue evidence="5">Muscle</tissue>
    </source>
</reference>
<evidence type="ECO:0000256" key="3">
    <source>
        <dbReference type="SAM" id="Phobius"/>
    </source>
</evidence>
<dbReference type="Pfam" id="PF07690">
    <property type="entry name" value="MFS_1"/>
    <property type="match status" value="1"/>
</dbReference>
<feature type="transmembrane region" description="Helical" evidence="3">
    <location>
        <begin position="117"/>
        <end position="138"/>
    </location>
</feature>